<dbReference type="InterPro" id="IPR020258">
    <property type="entry name" value="Uncharacterised_YbeF"/>
</dbReference>
<feature type="transmembrane region" description="Helical" evidence="1">
    <location>
        <begin position="31"/>
        <end position="48"/>
    </location>
</feature>
<evidence type="ECO:0000313" key="2">
    <source>
        <dbReference type="EMBL" id="MRI65032.1"/>
    </source>
</evidence>
<gene>
    <name evidence="2" type="ORF">GH885_01550</name>
</gene>
<feature type="transmembrane region" description="Helical" evidence="1">
    <location>
        <begin position="54"/>
        <end position="74"/>
    </location>
</feature>
<evidence type="ECO:0000313" key="3">
    <source>
        <dbReference type="Proteomes" id="UP000435187"/>
    </source>
</evidence>
<dbReference type="EMBL" id="WJEE01000002">
    <property type="protein sequence ID" value="MRI65032.1"/>
    <property type="molecule type" value="Genomic_DNA"/>
</dbReference>
<feature type="transmembrane region" description="Helical" evidence="1">
    <location>
        <begin position="6"/>
        <end position="26"/>
    </location>
</feature>
<keyword evidence="1" id="KW-0812">Transmembrane</keyword>
<evidence type="ECO:0000256" key="1">
    <source>
        <dbReference type="SAM" id="Phobius"/>
    </source>
</evidence>
<dbReference type="Pfam" id="PF10852">
    <property type="entry name" value="DUF2651"/>
    <property type="match status" value="1"/>
</dbReference>
<keyword evidence="3" id="KW-1185">Reference proteome</keyword>
<reference evidence="2 3" key="1">
    <citation type="submission" date="2019-10" db="EMBL/GenBank/DDBJ databases">
        <title>Gracilibacillus salitolerans sp. nov., a moderate halophile isolated from a saline soil in northwest China.</title>
        <authorList>
            <person name="Gan L."/>
        </authorList>
    </citation>
    <scope>NUCLEOTIDE SEQUENCE [LARGE SCALE GENOMIC DNA]</scope>
    <source>
        <strain evidence="2 3">TP2-8</strain>
    </source>
</reference>
<organism evidence="2 3">
    <name type="scientific">Gracilibacillus thailandensis</name>
    <dbReference type="NCBI Taxonomy" id="563735"/>
    <lineage>
        <taxon>Bacteria</taxon>
        <taxon>Bacillati</taxon>
        <taxon>Bacillota</taxon>
        <taxon>Bacilli</taxon>
        <taxon>Bacillales</taxon>
        <taxon>Bacillaceae</taxon>
        <taxon>Gracilibacillus</taxon>
    </lineage>
</organism>
<protein>
    <submittedName>
        <fullName evidence="2">DUF2651 domain-containing protein</fullName>
    </submittedName>
</protein>
<keyword evidence="1" id="KW-1133">Transmembrane helix</keyword>
<dbReference type="Proteomes" id="UP000435187">
    <property type="component" value="Unassembled WGS sequence"/>
</dbReference>
<comment type="caution">
    <text evidence="2">The sequence shown here is derived from an EMBL/GenBank/DDBJ whole genome shotgun (WGS) entry which is preliminary data.</text>
</comment>
<proteinExistence type="predicted"/>
<accession>A0A6N7QV59</accession>
<keyword evidence="1" id="KW-0472">Membrane</keyword>
<dbReference type="RefSeq" id="WP_153833915.1">
    <property type="nucleotide sequence ID" value="NZ_JBHUMW010000072.1"/>
</dbReference>
<dbReference type="AlphaFoldDB" id="A0A6N7QV59"/>
<name>A0A6N7QV59_9BACI</name>
<sequence length="84" mass="9502">MLTVPLIIFIFPIISIILGVVGYLILKNLTAPIILVILLGIIAALLWFNRSFGFWIFIYGFLAFVGAFLTKMVTTKMKRRKPLS</sequence>